<comment type="similarity">
    <text evidence="1">Belongs to the glycerophosphoryl diester phosphodiesterase family.</text>
</comment>
<dbReference type="GO" id="GO:0008889">
    <property type="term" value="F:glycerophosphodiester phosphodiesterase activity"/>
    <property type="evidence" value="ECO:0007669"/>
    <property type="project" value="UniProtKB-EC"/>
</dbReference>
<organism evidence="8 9">
    <name type="scientific">Rippkaea orientalis (strain PCC 8801 / RF-1)</name>
    <name type="common">Cyanothece sp. (strain PCC 8801)</name>
    <dbReference type="NCBI Taxonomy" id="41431"/>
    <lineage>
        <taxon>Bacteria</taxon>
        <taxon>Bacillati</taxon>
        <taxon>Cyanobacteriota</taxon>
        <taxon>Cyanophyceae</taxon>
        <taxon>Oscillatoriophycideae</taxon>
        <taxon>Chroococcales</taxon>
        <taxon>Aphanothecaceae</taxon>
        <taxon>Rippkaea</taxon>
        <taxon>Rippkaea orientalis</taxon>
    </lineage>
</organism>
<evidence type="ECO:0000259" key="7">
    <source>
        <dbReference type="PROSITE" id="PS51704"/>
    </source>
</evidence>
<accession>B7K105</accession>
<dbReference type="Pfam" id="PF03009">
    <property type="entry name" value="GDPD"/>
    <property type="match status" value="1"/>
</dbReference>
<name>B7K105_RIPO1</name>
<dbReference type="CDD" id="cd08602">
    <property type="entry name" value="GDPD_ScGlpQ1_like"/>
    <property type="match status" value="1"/>
</dbReference>
<proteinExistence type="inferred from homology"/>
<dbReference type="OrthoDB" id="384721at2"/>
<dbReference type="GO" id="GO:0006071">
    <property type="term" value="P:glycerol metabolic process"/>
    <property type="evidence" value="ECO:0007669"/>
    <property type="project" value="UniProtKB-KW"/>
</dbReference>
<dbReference type="KEGG" id="cyp:PCC8801_1072"/>
<dbReference type="eggNOG" id="COG0584">
    <property type="taxonomic scope" value="Bacteria"/>
</dbReference>
<dbReference type="SUPFAM" id="SSF51695">
    <property type="entry name" value="PLC-like phosphodiesterases"/>
    <property type="match status" value="1"/>
</dbReference>
<dbReference type="PROSITE" id="PS51704">
    <property type="entry name" value="GP_PDE"/>
    <property type="match status" value="1"/>
</dbReference>
<dbReference type="GO" id="GO:0006629">
    <property type="term" value="P:lipid metabolic process"/>
    <property type="evidence" value="ECO:0007669"/>
    <property type="project" value="InterPro"/>
</dbReference>
<dbReference type="InterPro" id="IPR013424">
    <property type="entry name" value="Ice-binding_C"/>
</dbReference>
<evidence type="ECO:0000256" key="1">
    <source>
        <dbReference type="ARBA" id="ARBA00007277"/>
    </source>
</evidence>
<dbReference type="EC" id="3.1.4.46" evidence="2"/>
<keyword evidence="9" id="KW-1185">Reference proteome</keyword>
<gene>
    <name evidence="8" type="ordered locus">PCC8801_1072</name>
</gene>
<dbReference type="Gene3D" id="3.20.20.190">
    <property type="entry name" value="Phosphatidylinositol (PI) phosphodiesterase"/>
    <property type="match status" value="1"/>
</dbReference>
<evidence type="ECO:0000313" key="9">
    <source>
        <dbReference type="Proteomes" id="UP000008204"/>
    </source>
</evidence>
<dbReference type="PANTHER" id="PTHR43620">
    <property type="entry name" value="GLYCEROPHOSPHORYL DIESTER PHOSPHODIESTERASE"/>
    <property type="match status" value="1"/>
</dbReference>
<keyword evidence="4" id="KW-0319">Glycerol metabolism</keyword>
<dbReference type="PANTHER" id="PTHR43620:SF7">
    <property type="entry name" value="GLYCEROPHOSPHODIESTER PHOSPHODIESTERASE GDPD5-RELATED"/>
    <property type="match status" value="1"/>
</dbReference>
<feature type="domain" description="GP-PDE" evidence="7">
    <location>
        <begin position="42"/>
        <end position="386"/>
    </location>
</feature>
<dbReference type="Proteomes" id="UP000008204">
    <property type="component" value="Chromosome"/>
</dbReference>
<keyword evidence="5" id="KW-0378">Hydrolase</keyword>
<evidence type="ECO:0000256" key="5">
    <source>
        <dbReference type="ARBA" id="ARBA00022801"/>
    </source>
</evidence>
<evidence type="ECO:0000256" key="2">
    <source>
        <dbReference type="ARBA" id="ARBA00012247"/>
    </source>
</evidence>
<dbReference type="InterPro" id="IPR017946">
    <property type="entry name" value="PLC-like_Pdiesterase_TIM-brl"/>
</dbReference>
<dbReference type="EMBL" id="CP001287">
    <property type="protein sequence ID" value="ACK65146.1"/>
    <property type="molecule type" value="Genomic_DNA"/>
</dbReference>
<dbReference type="GO" id="GO:0042597">
    <property type="term" value="C:periplasmic space"/>
    <property type="evidence" value="ECO:0007669"/>
    <property type="project" value="TreeGrafter"/>
</dbReference>
<dbReference type="NCBIfam" id="TIGR02595">
    <property type="entry name" value="PEP_CTERM"/>
    <property type="match status" value="1"/>
</dbReference>
<evidence type="ECO:0000313" key="8">
    <source>
        <dbReference type="EMBL" id="ACK65146.1"/>
    </source>
</evidence>
<dbReference type="AlphaFoldDB" id="B7K105"/>
<keyword evidence="3" id="KW-0732">Signal</keyword>
<evidence type="ECO:0000256" key="3">
    <source>
        <dbReference type="ARBA" id="ARBA00022729"/>
    </source>
</evidence>
<reference evidence="9" key="1">
    <citation type="journal article" date="2011" name="MBio">
        <title>Novel metabolic attributes of the genus Cyanothece, comprising a group of unicellular nitrogen-fixing Cyanobacteria.</title>
        <authorList>
            <person name="Bandyopadhyay A."/>
            <person name="Elvitigala T."/>
            <person name="Welsh E."/>
            <person name="Stockel J."/>
            <person name="Liberton M."/>
            <person name="Min H."/>
            <person name="Sherman L.A."/>
            <person name="Pakrasi H.B."/>
        </authorList>
    </citation>
    <scope>NUCLEOTIDE SEQUENCE [LARGE SCALE GENOMIC DNA]</scope>
    <source>
        <strain evidence="9">PCC 8801</strain>
    </source>
</reference>
<dbReference type="HOGENOM" id="CLU_030226_0_1_3"/>
<sequence>MNFLASSVQNCGFLILGTAFLSLMPTNPLLASSLNTLNGQTPIVIGHRGASGYLPEHTLEAYELAIEMGADFIEPDLVSTLDGVLIARHEVNITDTTNVADFPEFADRFTTKVIDGVTETGWFADDFTLAEIKQLGAVQRVPFRDQSYNGLFEIPTLEEIINLVKQVEADTGQQIGIYPETKHPTYHDSVGLSLEETLVQTLVNNDFTDPDRVFIQSFEVGNLQELNTLIDVPLVQLLDAQGIALDGTLIETQPYDFVVSGDPRTYGDLRTPTGLDEIATYADGIGPWKRMIVSVQGVDNNGDGQADDVNGDGLVNDADRTLLPPTSLVNDAHAAGLLVHPYTFRDEDLYLAADYNGDPKLEYEQFFNLGVDGLFTDFPDTGVAGRNQFLASVPEPNTIAGLSLLGLSALAKKRRQSQD</sequence>
<dbReference type="InterPro" id="IPR030395">
    <property type="entry name" value="GP_PDE_dom"/>
</dbReference>
<dbReference type="STRING" id="41431.PCC8801_1072"/>
<comment type="catalytic activity">
    <reaction evidence="6">
        <text>a sn-glycero-3-phosphodiester + H2O = an alcohol + sn-glycerol 3-phosphate + H(+)</text>
        <dbReference type="Rhea" id="RHEA:12969"/>
        <dbReference type="ChEBI" id="CHEBI:15377"/>
        <dbReference type="ChEBI" id="CHEBI:15378"/>
        <dbReference type="ChEBI" id="CHEBI:30879"/>
        <dbReference type="ChEBI" id="CHEBI:57597"/>
        <dbReference type="ChEBI" id="CHEBI:83408"/>
        <dbReference type="EC" id="3.1.4.46"/>
    </reaction>
</comment>
<protein>
    <recommendedName>
        <fullName evidence="2">glycerophosphodiester phosphodiesterase</fullName>
        <ecNumber evidence="2">3.1.4.46</ecNumber>
    </recommendedName>
</protein>
<dbReference type="RefSeq" id="WP_012594421.1">
    <property type="nucleotide sequence ID" value="NC_011726.1"/>
</dbReference>
<evidence type="ECO:0000256" key="6">
    <source>
        <dbReference type="ARBA" id="ARBA00047512"/>
    </source>
</evidence>
<evidence type="ECO:0000256" key="4">
    <source>
        <dbReference type="ARBA" id="ARBA00022798"/>
    </source>
</evidence>